<dbReference type="Pfam" id="PF07690">
    <property type="entry name" value="MFS_1"/>
    <property type="match status" value="1"/>
</dbReference>
<dbReference type="EMBL" id="JBHRSL010000004">
    <property type="protein sequence ID" value="MFC3051608.1"/>
    <property type="molecule type" value="Genomic_DNA"/>
</dbReference>
<feature type="domain" description="Major facilitator superfamily (MFS) profile" evidence="9">
    <location>
        <begin position="26"/>
        <end position="414"/>
    </location>
</feature>
<feature type="transmembrane region" description="Helical" evidence="8">
    <location>
        <begin position="388"/>
        <end position="407"/>
    </location>
</feature>
<dbReference type="CDD" id="cd17320">
    <property type="entry name" value="MFS_MdfA_MDR_like"/>
    <property type="match status" value="1"/>
</dbReference>
<evidence type="ECO:0000313" key="10">
    <source>
        <dbReference type="EMBL" id="MFC3051608.1"/>
    </source>
</evidence>
<reference evidence="11" key="1">
    <citation type="journal article" date="2019" name="Int. J. Syst. Evol. Microbiol.">
        <title>The Global Catalogue of Microorganisms (GCM) 10K type strain sequencing project: providing services to taxonomists for standard genome sequencing and annotation.</title>
        <authorList>
            <consortium name="The Broad Institute Genomics Platform"/>
            <consortium name="The Broad Institute Genome Sequencing Center for Infectious Disease"/>
            <person name="Wu L."/>
            <person name="Ma J."/>
        </authorList>
    </citation>
    <scope>NUCLEOTIDE SEQUENCE [LARGE SCALE GENOMIC DNA]</scope>
    <source>
        <strain evidence="11">KCTC 62164</strain>
    </source>
</reference>
<dbReference type="Gene3D" id="1.20.1720.10">
    <property type="entry name" value="Multidrug resistance protein D"/>
    <property type="match status" value="1"/>
</dbReference>
<comment type="caution">
    <text evidence="8">Lacks conserved residue(s) required for the propagation of feature annotation.</text>
</comment>
<feature type="transmembrane region" description="Helical" evidence="8">
    <location>
        <begin position="267"/>
        <end position="285"/>
    </location>
</feature>
<dbReference type="InterPro" id="IPR011701">
    <property type="entry name" value="MFS"/>
</dbReference>
<feature type="transmembrane region" description="Helical" evidence="8">
    <location>
        <begin position="322"/>
        <end position="342"/>
    </location>
</feature>
<dbReference type="NCBIfam" id="TIGR00710">
    <property type="entry name" value="efflux_Bcr_CflA"/>
    <property type="match status" value="1"/>
</dbReference>
<evidence type="ECO:0000256" key="7">
    <source>
        <dbReference type="ARBA" id="ARBA00023136"/>
    </source>
</evidence>
<dbReference type="Proteomes" id="UP001595444">
    <property type="component" value="Unassembled WGS sequence"/>
</dbReference>
<keyword evidence="5 8" id="KW-0812">Transmembrane</keyword>
<keyword evidence="4" id="KW-1003">Cell membrane</keyword>
<evidence type="ECO:0000256" key="8">
    <source>
        <dbReference type="RuleBase" id="RU365088"/>
    </source>
</evidence>
<feature type="transmembrane region" description="Helical" evidence="8">
    <location>
        <begin position="26"/>
        <end position="47"/>
    </location>
</feature>
<name>A0ABV7D360_9PROT</name>
<evidence type="ECO:0000313" key="11">
    <source>
        <dbReference type="Proteomes" id="UP001595444"/>
    </source>
</evidence>
<feature type="transmembrane region" description="Helical" evidence="8">
    <location>
        <begin position="354"/>
        <end position="376"/>
    </location>
</feature>
<keyword evidence="11" id="KW-1185">Reference proteome</keyword>
<proteinExistence type="inferred from homology"/>
<feature type="transmembrane region" description="Helical" evidence="8">
    <location>
        <begin position="92"/>
        <end position="111"/>
    </location>
</feature>
<keyword evidence="3 8" id="KW-0813">Transport</keyword>
<sequence>MPTTQHDTTTINPNSDNRPYVKRPSFIISLAALTALTATAIDIALPAQPLIAESLGERAAAGGIIVSTYMLGYGPGQLLWGPLADRFGRIPPLMFGLVGFILATIACILSPNLETLSIARGIQGIFGGSGPVIARAIARDQGGGKATANLLTTIMMIFGIAPLLAPIIGSTILAFTEWQGIFVFLVLFSLTLIFLVRRYIMPATKLHSETSAPRRPLTLSLIIQLITARDFLMGMLVVTAIMGGYGAMLSIGALMASTRYGISATEFGPLFATASVAIVIGPAISRQLLKRYSLRTPMKVGAVSIGIAGFAFLLMANTSVPLAVYWVFVFLYMISFGLIMPISNSLALEPAGDAAGTASSLLAALPTIGAAAGAALASSTVFTDSYQALSLIMATGGICTVALVLLWDTSHRRGVANQEK</sequence>
<feature type="transmembrane region" description="Helical" evidence="8">
    <location>
        <begin position="181"/>
        <end position="200"/>
    </location>
</feature>
<keyword evidence="7 8" id="KW-0472">Membrane</keyword>
<evidence type="ECO:0000256" key="5">
    <source>
        <dbReference type="ARBA" id="ARBA00022692"/>
    </source>
</evidence>
<protein>
    <recommendedName>
        <fullName evidence="8">Bcr/CflA family efflux transporter</fullName>
    </recommendedName>
</protein>
<evidence type="ECO:0000259" key="9">
    <source>
        <dbReference type="PROSITE" id="PS50850"/>
    </source>
</evidence>
<dbReference type="PANTHER" id="PTHR42718:SF35">
    <property type="entry name" value="BLL0718 PROTEIN"/>
    <property type="match status" value="1"/>
</dbReference>
<comment type="subcellular location">
    <subcellularLocation>
        <location evidence="8">Cell inner membrane</location>
        <topology evidence="8">Multi-pass membrane protein</topology>
    </subcellularLocation>
    <subcellularLocation>
        <location evidence="1">Cell membrane</location>
        <topology evidence="1">Multi-pass membrane protein</topology>
    </subcellularLocation>
</comment>
<evidence type="ECO:0000256" key="1">
    <source>
        <dbReference type="ARBA" id="ARBA00004651"/>
    </source>
</evidence>
<comment type="similarity">
    <text evidence="2 8">Belongs to the major facilitator superfamily. Bcr/CmlA family.</text>
</comment>
<organism evidence="10 11">
    <name type="scientific">Kordiimonas pumila</name>
    <dbReference type="NCBI Taxonomy" id="2161677"/>
    <lineage>
        <taxon>Bacteria</taxon>
        <taxon>Pseudomonadati</taxon>
        <taxon>Pseudomonadota</taxon>
        <taxon>Alphaproteobacteria</taxon>
        <taxon>Kordiimonadales</taxon>
        <taxon>Kordiimonadaceae</taxon>
        <taxon>Kordiimonas</taxon>
    </lineage>
</organism>
<dbReference type="PROSITE" id="PS50850">
    <property type="entry name" value="MFS"/>
    <property type="match status" value="1"/>
</dbReference>
<comment type="caution">
    <text evidence="10">The sequence shown here is derived from an EMBL/GenBank/DDBJ whole genome shotgun (WGS) entry which is preliminary data.</text>
</comment>
<evidence type="ECO:0000256" key="4">
    <source>
        <dbReference type="ARBA" id="ARBA00022475"/>
    </source>
</evidence>
<dbReference type="PANTHER" id="PTHR42718">
    <property type="entry name" value="MAJOR FACILITATOR SUPERFAMILY MULTIDRUG TRANSPORTER MFSC"/>
    <property type="match status" value="1"/>
</dbReference>
<dbReference type="InterPro" id="IPR036259">
    <property type="entry name" value="MFS_trans_sf"/>
</dbReference>
<feature type="transmembrane region" description="Helical" evidence="8">
    <location>
        <begin position="297"/>
        <end position="316"/>
    </location>
</feature>
<feature type="transmembrane region" description="Helical" evidence="8">
    <location>
        <begin position="59"/>
        <end position="80"/>
    </location>
</feature>
<feature type="transmembrane region" description="Helical" evidence="8">
    <location>
        <begin position="231"/>
        <end position="255"/>
    </location>
</feature>
<dbReference type="InterPro" id="IPR020846">
    <property type="entry name" value="MFS_dom"/>
</dbReference>
<evidence type="ECO:0000256" key="2">
    <source>
        <dbReference type="ARBA" id="ARBA00006236"/>
    </source>
</evidence>
<accession>A0ABV7D360</accession>
<gene>
    <name evidence="10" type="ORF">ACFOKA_06820</name>
</gene>
<evidence type="ECO:0000256" key="3">
    <source>
        <dbReference type="ARBA" id="ARBA00022448"/>
    </source>
</evidence>
<feature type="transmembrane region" description="Helical" evidence="8">
    <location>
        <begin position="150"/>
        <end position="175"/>
    </location>
</feature>
<evidence type="ECO:0000256" key="6">
    <source>
        <dbReference type="ARBA" id="ARBA00022989"/>
    </source>
</evidence>
<dbReference type="RefSeq" id="WP_194215085.1">
    <property type="nucleotide sequence ID" value="NZ_CP061205.1"/>
</dbReference>
<dbReference type="SUPFAM" id="SSF103473">
    <property type="entry name" value="MFS general substrate transporter"/>
    <property type="match status" value="1"/>
</dbReference>
<keyword evidence="8" id="KW-0997">Cell inner membrane</keyword>
<dbReference type="InterPro" id="IPR004812">
    <property type="entry name" value="Efflux_drug-R_Bcr/CmlA"/>
</dbReference>
<keyword evidence="6 8" id="KW-1133">Transmembrane helix</keyword>